<evidence type="ECO:0000256" key="6">
    <source>
        <dbReference type="ARBA" id="ARBA00023136"/>
    </source>
</evidence>
<dbReference type="AlphaFoldDB" id="A0AAE6WUA7"/>
<evidence type="ECO:0000256" key="3">
    <source>
        <dbReference type="ARBA" id="ARBA00022475"/>
    </source>
</evidence>
<reference evidence="9 10" key="1">
    <citation type="submission" date="2019-09" db="EMBL/GenBank/DDBJ databases">
        <title>Non-baumannii Acinetobacter spp. carrying blaNDM-1 isolated in China.</title>
        <authorList>
            <person name="Cui C."/>
            <person name="Chen C."/>
            <person name="Sun J."/>
            <person name="Liu Y."/>
        </authorList>
    </citation>
    <scope>NUCLEOTIDE SEQUENCE [LARGE SCALE GENOMIC DNA]</scope>
    <source>
        <strain evidence="9 10">HZE23-1</strain>
    </source>
</reference>
<feature type="transmembrane region" description="Helical" evidence="7">
    <location>
        <begin position="21"/>
        <end position="44"/>
    </location>
</feature>
<evidence type="ECO:0000256" key="4">
    <source>
        <dbReference type="ARBA" id="ARBA00022692"/>
    </source>
</evidence>
<dbReference type="InterPro" id="IPR032818">
    <property type="entry name" value="DedA-like"/>
</dbReference>
<proteinExistence type="inferred from homology"/>
<evidence type="ECO:0000256" key="5">
    <source>
        <dbReference type="ARBA" id="ARBA00022989"/>
    </source>
</evidence>
<evidence type="ECO:0000313" key="10">
    <source>
        <dbReference type="Proteomes" id="UP000503505"/>
    </source>
</evidence>
<sequence>MLDFLLNLEQSLPILLEQYGVWIYAILFLVIFAETGSVFCFFLPGDSLLIAVGALCSSSDLITLHSMGLLLFTAAVLGYTVNYYTGKVLGLKYFNQHSRFFKPEYLTKTNHYFMKHGGKTILIARFIPFVRSFAPFAAGSGHMSFMTFTLYNLAGGVLWIVSLLGIGYMAGNAAFMLADFF</sequence>
<dbReference type="Pfam" id="PF09335">
    <property type="entry name" value="VTT_dom"/>
    <property type="match status" value="1"/>
</dbReference>
<feature type="transmembrane region" description="Helical" evidence="7">
    <location>
        <begin position="129"/>
        <end position="151"/>
    </location>
</feature>
<accession>A0AAE6WUA7</accession>
<comment type="similarity">
    <text evidence="2 7">Belongs to the DedA family.</text>
</comment>
<evidence type="ECO:0000256" key="7">
    <source>
        <dbReference type="RuleBase" id="RU367016"/>
    </source>
</evidence>
<dbReference type="Proteomes" id="UP000503505">
    <property type="component" value="Chromosome"/>
</dbReference>
<keyword evidence="3 7" id="KW-1003">Cell membrane</keyword>
<dbReference type="RefSeq" id="WP_004896401.1">
    <property type="nucleotide sequence ID" value="NZ_BAABSB010000018.1"/>
</dbReference>
<dbReference type="InterPro" id="IPR032816">
    <property type="entry name" value="VTT_dom"/>
</dbReference>
<keyword evidence="6 7" id="KW-0472">Membrane</keyword>
<feature type="domain" description="VTT" evidence="8">
    <location>
        <begin position="43"/>
        <end position="168"/>
    </location>
</feature>
<dbReference type="PANTHER" id="PTHR30353:SF0">
    <property type="entry name" value="TRANSMEMBRANE PROTEIN"/>
    <property type="match status" value="1"/>
</dbReference>
<dbReference type="EMBL" id="CP044463">
    <property type="protein sequence ID" value="QIC66092.1"/>
    <property type="molecule type" value="Genomic_DNA"/>
</dbReference>
<evidence type="ECO:0000259" key="8">
    <source>
        <dbReference type="Pfam" id="PF09335"/>
    </source>
</evidence>
<protein>
    <recommendedName>
        <fullName evidence="8">VTT domain-containing protein</fullName>
    </recommendedName>
</protein>
<keyword evidence="4 7" id="KW-0812">Transmembrane</keyword>
<keyword evidence="5 7" id="KW-1133">Transmembrane helix</keyword>
<name>A0AAE6WUA7_9GAMM</name>
<evidence type="ECO:0000313" key="9">
    <source>
        <dbReference type="EMBL" id="QIC66092.1"/>
    </source>
</evidence>
<gene>
    <name evidence="9" type="ORF">FSC10_01315</name>
</gene>
<feature type="transmembrane region" description="Helical" evidence="7">
    <location>
        <begin position="64"/>
        <end position="84"/>
    </location>
</feature>
<dbReference type="PANTHER" id="PTHR30353">
    <property type="entry name" value="INNER MEMBRANE PROTEIN DEDA-RELATED"/>
    <property type="match status" value="1"/>
</dbReference>
<evidence type="ECO:0000256" key="1">
    <source>
        <dbReference type="ARBA" id="ARBA00004651"/>
    </source>
</evidence>
<comment type="subcellular location">
    <subcellularLocation>
        <location evidence="1 7">Cell membrane</location>
        <topology evidence="1 7">Multi-pass membrane protein</topology>
    </subcellularLocation>
</comment>
<organism evidence="9 10">
    <name type="scientific">Acinetobacter schindleri</name>
    <dbReference type="NCBI Taxonomy" id="108981"/>
    <lineage>
        <taxon>Bacteria</taxon>
        <taxon>Pseudomonadati</taxon>
        <taxon>Pseudomonadota</taxon>
        <taxon>Gammaproteobacteria</taxon>
        <taxon>Moraxellales</taxon>
        <taxon>Moraxellaceae</taxon>
        <taxon>Acinetobacter</taxon>
    </lineage>
</organism>
<feature type="transmembrane region" description="Helical" evidence="7">
    <location>
        <begin position="157"/>
        <end position="178"/>
    </location>
</feature>
<dbReference type="GeneID" id="58161865"/>
<evidence type="ECO:0000256" key="2">
    <source>
        <dbReference type="ARBA" id="ARBA00010792"/>
    </source>
</evidence>
<dbReference type="GO" id="GO:0005886">
    <property type="term" value="C:plasma membrane"/>
    <property type="evidence" value="ECO:0007669"/>
    <property type="project" value="UniProtKB-SubCell"/>
</dbReference>